<dbReference type="GO" id="GO:0004553">
    <property type="term" value="F:hydrolase activity, hydrolyzing O-glycosyl compounds"/>
    <property type="evidence" value="ECO:0007669"/>
    <property type="project" value="InterPro"/>
</dbReference>
<evidence type="ECO:0000256" key="1">
    <source>
        <dbReference type="ARBA" id="ARBA00006865"/>
    </source>
</evidence>
<dbReference type="EMBL" id="CP048222">
    <property type="protein sequence ID" value="QHT65808.1"/>
    <property type="molecule type" value="Genomic_DNA"/>
</dbReference>
<dbReference type="GO" id="GO:0005975">
    <property type="term" value="P:carbohydrate metabolic process"/>
    <property type="evidence" value="ECO:0007669"/>
    <property type="project" value="InterPro"/>
</dbReference>
<protein>
    <submittedName>
        <fullName evidence="3">Glycoside hydrolase family 16 protein</fullName>
    </submittedName>
</protein>
<dbReference type="PANTHER" id="PTHR10963">
    <property type="entry name" value="GLYCOSYL HYDROLASE-RELATED"/>
    <property type="match status" value="1"/>
</dbReference>
<dbReference type="CDD" id="cd08023">
    <property type="entry name" value="GH16_laminarinase_like"/>
    <property type="match status" value="1"/>
</dbReference>
<organism evidence="3 4">
    <name type="scientific">Rhodocytophaga rosea</name>
    <dbReference type="NCBI Taxonomy" id="2704465"/>
    <lineage>
        <taxon>Bacteria</taxon>
        <taxon>Pseudomonadati</taxon>
        <taxon>Bacteroidota</taxon>
        <taxon>Cytophagia</taxon>
        <taxon>Cytophagales</taxon>
        <taxon>Rhodocytophagaceae</taxon>
        <taxon>Rhodocytophaga</taxon>
    </lineage>
</organism>
<gene>
    <name evidence="3" type="ORF">GXP67_03570</name>
</gene>
<evidence type="ECO:0000259" key="2">
    <source>
        <dbReference type="PROSITE" id="PS51762"/>
    </source>
</evidence>
<dbReference type="PROSITE" id="PS51762">
    <property type="entry name" value="GH16_2"/>
    <property type="match status" value="1"/>
</dbReference>
<dbReference type="RefSeq" id="WP_162441886.1">
    <property type="nucleotide sequence ID" value="NZ_CP048222.1"/>
</dbReference>
<dbReference type="InterPro" id="IPR013320">
    <property type="entry name" value="ConA-like_dom_sf"/>
</dbReference>
<dbReference type="AlphaFoldDB" id="A0A6C0GD43"/>
<proteinExistence type="inferred from homology"/>
<keyword evidence="3" id="KW-0378">Hydrolase</keyword>
<name>A0A6C0GD43_9BACT</name>
<accession>A0A6C0GD43</accession>
<feature type="domain" description="GH16" evidence="2">
    <location>
        <begin position="33"/>
        <end position="282"/>
    </location>
</feature>
<keyword evidence="4" id="KW-1185">Reference proteome</keyword>
<dbReference type="SUPFAM" id="SSF49899">
    <property type="entry name" value="Concanavalin A-like lectins/glucanases"/>
    <property type="match status" value="1"/>
</dbReference>
<sequence>MKPFILLSCIAIFLACQNKPEPAVPAKPVIVETPPDEVFPPSAYTQLIWSDEFDGSIINLTKWQHEINDNGGGNNELQYYTAEPANSFVKDGNLVIEAIKETYKTRSYTSARLNTKNKADFKYGKIEVRAKLPKGQGVWPAIWMLPTDEEFGGWPKSGEIDIMELVGHKANTVHGTVHYGQAWPNNQYKGTFTVLPAGDFSNDFHVFSIVWERNLIRWYLDETQFFSIKPADLSPHHYPFNARFHLLLNVAVGGNWPGNPDATTVFPQRMLVDYVRVYQRKE</sequence>
<dbReference type="Gene3D" id="2.60.120.200">
    <property type="match status" value="1"/>
</dbReference>
<dbReference type="Proteomes" id="UP000480178">
    <property type="component" value="Chromosome"/>
</dbReference>
<dbReference type="InterPro" id="IPR050546">
    <property type="entry name" value="Glycosyl_Hydrlase_16"/>
</dbReference>
<dbReference type="PANTHER" id="PTHR10963:SF55">
    <property type="entry name" value="GLYCOSIDE HYDROLASE FAMILY 16 PROTEIN"/>
    <property type="match status" value="1"/>
</dbReference>
<dbReference type="Pfam" id="PF00722">
    <property type="entry name" value="Glyco_hydro_16"/>
    <property type="match status" value="1"/>
</dbReference>
<comment type="similarity">
    <text evidence="1">Belongs to the glycosyl hydrolase 16 family.</text>
</comment>
<evidence type="ECO:0000313" key="3">
    <source>
        <dbReference type="EMBL" id="QHT65808.1"/>
    </source>
</evidence>
<dbReference type="PROSITE" id="PS51257">
    <property type="entry name" value="PROKAR_LIPOPROTEIN"/>
    <property type="match status" value="1"/>
</dbReference>
<dbReference type="KEGG" id="rhoz:GXP67_03570"/>
<evidence type="ECO:0000313" key="4">
    <source>
        <dbReference type="Proteomes" id="UP000480178"/>
    </source>
</evidence>
<reference evidence="3 4" key="1">
    <citation type="submission" date="2020-01" db="EMBL/GenBank/DDBJ databases">
        <authorList>
            <person name="Kim M.K."/>
        </authorList>
    </citation>
    <scope>NUCLEOTIDE SEQUENCE [LARGE SCALE GENOMIC DNA]</scope>
    <source>
        <strain evidence="3 4">172606-1</strain>
    </source>
</reference>
<dbReference type="InterPro" id="IPR000757">
    <property type="entry name" value="Beta-glucanase-like"/>
</dbReference>